<evidence type="ECO:0000259" key="6">
    <source>
        <dbReference type="PROSITE" id="PS50940"/>
    </source>
</evidence>
<dbReference type="PANTHER" id="PTHR23301">
    <property type="entry name" value="CHITIN BINDING PERITROPHIN-A"/>
    <property type="match status" value="1"/>
</dbReference>
<organism evidence="7">
    <name type="scientific">Magallana gigas</name>
    <name type="common">Pacific oyster</name>
    <name type="synonym">Crassostrea gigas</name>
    <dbReference type="NCBI Taxonomy" id="29159"/>
    <lineage>
        <taxon>Eukaryota</taxon>
        <taxon>Metazoa</taxon>
        <taxon>Spiralia</taxon>
        <taxon>Lophotrochozoa</taxon>
        <taxon>Mollusca</taxon>
        <taxon>Bivalvia</taxon>
        <taxon>Autobranchia</taxon>
        <taxon>Pteriomorphia</taxon>
        <taxon>Ostreida</taxon>
        <taxon>Ostreoidea</taxon>
        <taxon>Ostreidae</taxon>
        <taxon>Magallana</taxon>
    </lineage>
</organism>
<dbReference type="GO" id="GO:0005576">
    <property type="term" value="C:extracellular region"/>
    <property type="evidence" value="ECO:0007669"/>
    <property type="project" value="InterPro"/>
</dbReference>
<dbReference type="AlphaFoldDB" id="K1Q0R0"/>
<name>K1Q0R0_MAGGI</name>
<dbReference type="SMART" id="SM00494">
    <property type="entry name" value="ChtBD2"/>
    <property type="match status" value="2"/>
</dbReference>
<feature type="domain" description="Chitin-binding type-2" evidence="6">
    <location>
        <begin position="94"/>
        <end position="163"/>
    </location>
</feature>
<reference evidence="7" key="1">
    <citation type="journal article" date="2012" name="Nature">
        <title>The oyster genome reveals stress adaptation and complexity of shell formation.</title>
        <authorList>
            <person name="Zhang G."/>
            <person name="Fang X."/>
            <person name="Guo X."/>
            <person name="Li L."/>
            <person name="Luo R."/>
            <person name="Xu F."/>
            <person name="Yang P."/>
            <person name="Zhang L."/>
            <person name="Wang X."/>
            <person name="Qi H."/>
            <person name="Xiong Z."/>
            <person name="Que H."/>
            <person name="Xie Y."/>
            <person name="Holland P.W."/>
            <person name="Paps J."/>
            <person name="Zhu Y."/>
            <person name="Wu F."/>
            <person name="Chen Y."/>
            <person name="Wang J."/>
            <person name="Peng C."/>
            <person name="Meng J."/>
            <person name="Yang L."/>
            <person name="Liu J."/>
            <person name="Wen B."/>
            <person name="Zhang N."/>
            <person name="Huang Z."/>
            <person name="Zhu Q."/>
            <person name="Feng Y."/>
            <person name="Mount A."/>
            <person name="Hedgecock D."/>
            <person name="Xu Z."/>
            <person name="Liu Y."/>
            <person name="Domazet-Loso T."/>
            <person name="Du Y."/>
            <person name="Sun X."/>
            <person name="Zhang S."/>
            <person name="Liu B."/>
            <person name="Cheng P."/>
            <person name="Jiang X."/>
            <person name="Li J."/>
            <person name="Fan D."/>
            <person name="Wang W."/>
            <person name="Fu W."/>
            <person name="Wang T."/>
            <person name="Wang B."/>
            <person name="Zhang J."/>
            <person name="Peng Z."/>
            <person name="Li Y."/>
            <person name="Li N."/>
            <person name="Wang J."/>
            <person name="Chen M."/>
            <person name="He Y."/>
            <person name="Tan F."/>
            <person name="Song X."/>
            <person name="Zheng Q."/>
            <person name="Huang R."/>
            <person name="Yang H."/>
            <person name="Du X."/>
            <person name="Chen L."/>
            <person name="Yang M."/>
            <person name="Gaffney P.M."/>
            <person name="Wang S."/>
            <person name="Luo L."/>
            <person name="She Z."/>
            <person name="Ming Y."/>
            <person name="Huang W."/>
            <person name="Zhang S."/>
            <person name="Huang B."/>
            <person name="Zhang Y."/>
            <person name="Qu T."/>
            <person name="Ni P."/>
            <person name="Miao G."/>
            <person name="Wang J."/>
            <person name="Wang Q."/>
            <person name="Steinberg C.E."/>
            <person name="Wang H."/>
            <person name="Li N."/>
            <person name="Qian L."/>
            <person name="Zhang G."/>
            <person name="Li Y."/>
            <person name="Yang H."/>
            <person name="Liu X."/>
            <person name="Wang J."/>
            <person name="Yin Y."/>
            <person name="Wang J."/>
        </authorList>
    </citation>
    <scope>NUCLEOTIDE SEQUENCE [LARGE SCALE GENOMIC DNA]</scope>
    <source>
        <strain evidence="7">05x7-T-G4-1.051#20</strain>
    </source>
</reference>
<keyword evidence="3" id="KW-0677">Repeat</keyword>
<dbReference type="HOGENOM" id="CLU_683804_0_0_1"/>
<dbReference type="PANTHER" id="PTHR23301:SF0">
    <property type="entry name" value="CHITIN-BINDING TYPE-2 DOMAIN-CONTAINING PROTEIN-RELATED"/>
    <property type="match status" value="1"/>
</dbReference>
<keyword evidence="4" id="KW-1015">Disulfide bond</keyword>
<keyword evidence="5" id="KW-0325">Glycoprotein</keyword>
<dbReference type="InterPro" id="IPR036508">
    <property type="entry name" value="Chitin-bd_dom_sf"/>
</dbReference>
<dbReference type="Pfam" id="PF01607">
    <property type="entry name" value="CBM_14"/>
    <property type="match status" value="2"/>
</dbReference>
<dbReference type="PROSITE" id="PS50940">
    <property type="entry name" value="CHIT_BIND_II"/>
    <property type="match status" value="2"/>
</dbReference>
<feature type="domain" description="Chitin-binding type-2" evidence="6">
    <location>
        <begin position="278"/>
        <end position="342"/>
    </location>
</feature>
<dbReference type="InterPro" id="IPR002557">
    <property type="entry name" value="Chitin-bd_dom"/>
</dbReference>
<dbReference type="SUPFAM" id="SSF57625">
    <property type="entry name" value="Invertebrate chitin-binding proteins"/>
    <property type="match status" value="2"/>
</dbReference>
<sequence length="403" mass="44299">MWRPGGGRAMNFTIQIPLTIEVPHTKNGSQSMDDQSWADNNRFPGTRVNNMYASPRAQHYGAFVYVYGSAIGDHMGLHPNTNNLNFLGSDDVAEDLCAAVLNGREMWYAIFPGDCSKYVQCWDNNGNIQGTVRQCPFGQFWKQDEQTCATSSNIRYDIDPCLSAHNGFTYGMDGSGCRAFWICMNSYSVGSCCAPGTRYVEGMGCLQGLPCNDPCSQTVASVSLAYKRFLGNRVNNMYASPAAHHYGTFVYGSAISNHVGLQPNTNNLNFLRSRDVAEGLCAAVPNGSGTWYAIFPGDCSKYVQCWDNNGNLQGTVRQCPFGLFWKQDELTCATSTNVRCEMDPCLNAHNEFTYRMDGSGCRAFWTCINSYSVGSCCAPGTHYVEGVGCLLGLSCKDPCPPRR</sequence>
<evidence type="ECO:0000256" key="5">
    <source>
        <dbReference type="ARBA" id="ARBA00023180"/>
    </source>
</evidence>
<evidence type="ECO:0000256" key="4">
    <source>
        <dbReference type="ARBA" id="ARBA00023157"/>
    </source>
</evidence>
<evidence type="ECO:0000313" key="7">
    <source>
        <dbReference type="EMBL" id="EKC27493.1"/>
    </source>
</evidence>
<gene>
    <name evidence="7" type="ORF">CGI_10009195</name>
</gene>
<dbReference type="InterPro" id="IPR051940">
    <property type="entry name" value="Chitin_bind-dev_reg"/>
</dbReference>
<keyword evidence="2" id="KW-0732">Signal</keyword>
<dbReference type="Gene3D" id="2.170.140.10">
    <property type="entry name" value="Chitin binding domain"/>
    <property type="match status" value="2"/>
</dbReference>
<accession>K1Q0R0</accession>
<keyword evidence="1" id="KW-0147">Chitin-binding</keyword>
<evidence type="ECO:0000256" key="2">
    <source>
        <dbReference type="ARBA" id="ARBA00022729"/>
    </source>
</evidence>
<dbReference type="EMBL" id="JH816046">
    <property type="protein sequence ID" value="EKC27493.1"/>
    <property type="molecule type" value="Genomic_DNA"/>
</dbReference>
<protein>
    <recommendedName>
        <fullName evidence="6">Chitin-binding type-2 domain-containing protein</fullName>
    </recommendedName>
</protein>
<dbReference type="GO" id="GO:0008061">
    <property type="term" value="F:chitin binding"/>
    <property type="evidence" value="ECO:0007669"/>
    <property type="project" value="UniProtKB-KW"/>
</dbReference>
<dbReference type="InParanoid" id="K1Q0R0"/>
<evidence type="ECO:0000256" key="3">
    <source>
        <dbReference type="ARBA" id="ARBA00022737"/>
    </source>
</evidence>
<evidence type="ECO:0000256" key="1">
    <source>
        <dbReference type="ARBA" id="ARBA00022669"/>
    </source>
</evidence>
<proteinExistence type="predicted"/>